<evidence type="ECO:0000256" key="1">
    <source>
        <dbReference type="SAM" id="MobiDB-lite"/>
    </source>
</evidence>
<organism evidence="2 3">
    <name type="scientific">Orchesella cincta</name>
    <name type="common">Springtail</name>
    <name type="synonym">Podura cincta</name>
    <dbReference type="NCBI Taxonomy" id="48709"/>
    <lineage>
        <taxon>Eukaryota</taxon>
        <taxon>Metazoa</taxon>
        <taxon>Ecdysozoa</taxon>
        <taxon>Arthropoda</taxon>
        <taxon>Hexapoda</taxon>
        <taxon>Collembola</taxon>
        <taxon>Entomobryomorpha</taxon>
        <taxon>Entomobryoidea</taxon>
        <taxon>Orchesellidae</taxon>
        <taxon>Orchesellinae</taxon>
        <taxon>Orchesella</taxon>
    </lineage>
</organism>
<reference evidence="2 3" key="1">
    <citation type="journal article" date="2016" name="Genome Biol. Evol.">
        <title>Gene Family Evolution Reflects Adaptation to Soil Environmental Stressors in the Genome of the Collembolan Orchesella cincta.</title>
        <authorList>
            <person name="Faddeeva-Vakhrusheva A."/>
            <person name="Derks M.F."/>
            <person name="Anvar S.Y."/>
            <person name="Agamennone V."/>
            <person name="Suring W."/>
            <person name="Smit S."/>
            <person name="van Straalen N.M."/>
            <person name="Roelofs D."/>
        </authorList>
    </citation>
    <scope>NUCLEOTIDE SEQUENCE [LARGE SCALE GENOMIC DNA]</scope>
    <source>
        <tissue evidence="2">Mixed pool</tissue>
    </source>
</reference>
<feature type="region of interest" description="Disordered" evidence="1">
    <location>
        <begin position="1"/>
        <end position="67"/>
    </location>
</feature>
<protein>
    <submittedName>
        <fullName evidence="2">Uncharacterized protein</fullName>
    </submittedName>
</protein>
<comment type="caution">
    <text evidence="2">The sequence shown here is derived from an EMBL/GenBank/DDBJ whole genome shotgun (WGS) entry which is preliminary data.</text>
</comment>
<keyword evidence="3" id="KW-1185">Reference proteome</keyword>
<evidence type="ECO:0000313" key="3">
    <source>
        <dbReference type="Proteomes" id="UP000094527"/>
    </source>
</evidence>
<gene>
    <name evidence="2" type="ORF">Ocin01_18420</name>
</gene>
<dbReference type="EMBL" id="LJIJ01003865">
    <property type="protein sequence ID" value="ODM88262.1"/>
    <property type="molecule type" value="Genomic_DNA"/>
</dbReference>
<feature type="compositionally biased region" description="Basic and acidic residues" evidence="1">
    <location>
        <begin position="43"/>
        <end position="54"/>
    </location>
</feature>
<dbReference type="Proteomes" id="UP000094527">
    <property type="component" value="Unassembled WGS sequence"/>
</dbReference>
<sequence>MVQVTHLYKMKAPPTPTNVRKRRNRLSALALDARQKHNATRAPDNRKKSKKNYDKSLIGEWQNGNGA</sequence>
<name>A0A1D2M5R8_ORCCI</name>
<evidence type="ECO:0000313" key="2">
    <source>
        <dbReference type="EMBL" id="ODM88262.1"/>
    </source>
</evidence>
<proteinExistence type="predicted"/>
<dbReference type="AlphaFoldDB" id="A0A1D2M5R8"/>
<accession>A0A1D2M5R8</accession>